<evidence type="ECO:0000313" key="2">
    <source>
        <dbReference type="Proteomes" id="UP001233999"/>
    </source>
</evidence>
<reference evidence="1" key="1">
    <citation type="journal article" date="2023" name="IScience">
        <title>Live-bearing cockroach genome reveals convergent evolutionary mechanisms linked to viviparity in insects and beyond.</title>
        <authorList>
            <person name="Fouks B."/>
            <person name="Harrison M.C."/>
            <person name="Mikhailova A.A."/>
            <person name="Marchal E."/>
            <person name="English S."/>
            <person name="Carruthers M."/>
            <person name="Jennings E.C."/>
            <person name="Chiamaka E.L."/>
            <person name="Frigard R.A."/>
            <person name="Pippel M."/>
            <person name="Attardo G.M."/>
            <person name="Benoit J.B."/>
            <person name="Bornberg-Bauer E."/>
            <person name="Tobe S.S."/>
        </authorList>
    </citation>
    <scope>NUCLEOTIDE SEQUENCE</scope>
    <source>
        <strain evidence="1">Stay&amp;Tobe</strain>
    </source>
</reference>
<reference evidence="1" key="2">
    <citation type="submission" date="2023-05" db="EMBL/GenBank/DDBJ databases">
        <authorList>
            <person name="Fouks B."/>
        </authorList>
    </citation>
    <scope>NUCLEOTIDE SEQUENCE</scope>
    <source>
        <strain evidence="1">Stay&amp;Tobe</strain>
        <tissue evidence="1">Testes</tissue>
    </source>
</reference>
<feature type="non-terminal residue" evidence="1">
    <location>
        <position position="1"/>
    </location>
</feature>
<sequence length="114" mass="13396">FLLVTNLGIGIKTQMLVFLYLLKAPRSIDLSLLCLYQFSRFYIFGLVKYKTFNALNFYFKGNFALSLLFWAILCHLPQVSTCISGQVKVRKWPGRRLGDPHCILRYDFFVRYII</sequence>
<evidence type="ECO:0000313" key="1">
    <source>
        <dbReference type="EMBL" id="KAJ9592332.1"/>
    </source>
</evidence>
<dbReference type="AlphaFoldDB" id="A0AAD8EK00"/>
<dbReference type="EMBL" id="JASPKZ010003841">
    <property type="protein sequence ID" value="KAJ9592332.1"/>
    <property type="molecule type" value="Genomic_DNA"/>
</dbReference>
<organism evidence="1 2">
    <name type="scientific">Diploptera punctata</name>
    <name type="common">Pacific beetle cockroach</name>
    <dbReference type="NCBI Taxonomy" id="6984"/>
    <lineage>
        <taxon>Eukaryota</taxon>
        <taxon>Metazoa</taxon>
        <taxon>Ecdysozoa</taxon>
        <taxon>Arthropoda</taxon>
        <taxon>Hexapoda</taxon>
        <taxon>Insecta</taxon>
        <taxon>Pterygota</taxon>
        <taxon>Neoptera</taxon>
        <taxon>Polyneoptera</taxon>
        <taxon>Dictyoptera</taxon>
        <taxon>Blattodea</taxon>
        <taxon>Blaberoidea</taxon>
        <taxon>Blaberidae</taxon>
        <taxon>Diplopterinae</taxon>
        <taxon>Diploptera</taxon>
    </lineage>
</organism>
<feature type="non-terminal residue" evidence="1">
    <location>
        <position position="114"/>
    </location>
</feature>
<protein>
    <submittedName>
        <fullName evidence="1">Uncharacterized protein</fullName>
    </submittedName>
</protein>
<accession>A0AAD8EK00</accession>
<dbReference type="Proteomes" id="UP001233999">
    <property type="component" value="Unassembled WGS sequence"/>
</dbReference>
<keyword evidence="2" id="KW-1185">Reference proteome</keyword>
<gene>
    <name evidence="1" type="ORF">L9F63_001152</name>
</gene>
<proteinExistence type="predicted"/>
<name>A0AAD8EK00_DIPPU</name>
<comment type="caution">
    <text evidence="1">The sequence shown here is derived from an EMBL/GenBank/DDBJ whole genome shotgun (WGS) entry which is preliminary data.</text>
</comment>